<feature type="compositionally biased region" description="Basic and acidic residues" evidence="1">
    <location>
        <begin position="33"/>
        <end position="46"/>
    </location>
</feature>
<evidence type="ECO:0000313" key="2">
    <source>
        <dbReference type="EMBL" id="CAF1337501.1"/>
    </source>
</evidence>
<evidence type="ECO:0000313" key="3">
    <source>
        <dbReference type="EMBL" id="CAF4196013.1"/>
    </source>
</evidence>
<comment type="caution">
    <text evidence="2">The sequence shown here is derived from an EMBL/GenBank/DDBJ whole genome shotgun (WGS) entry which is preliminary data.</text>
</comment>
<reference evidence="2" key="1">
    <citation type="submission" date="2021-02" db="EMBL/GenBank/DDBJ databases">
        <authorList>
            <person name="Nowell W R."/>
        </authorList>
    </citation>
    <scope>NUCLEOTIDE SEQUENCE</scope>
</reference>
<dbReference type="OrthoDB" id="27917at2759"/>
<organism evidence="2 4">
    <name type="scientific">Didymodactylos carnosus</name>
    <dbReference type="NCBI Taxonomy" id="1234261"/>
    <lineage>
        <taxon>Eukaryota</taxon>
        <taxon>Metazoa</taxon>
        <taxon>Spiralia</taxon>
        <taxon>Gnathifera</taxon>
        <taxon>Rotifera</taxon>
        <taxon>Eurotatoria</taxon>
        <taxon>Bdelloidea</taxon>
        <taxon>Philodinida</taxon>
        <taxon>Philodinidae</taxon>
        <taxon>Didymodactylos</taxon>
    </lineage>
</organism>
<keyword evidence="4" id="KW-1185">Reference proteome</keyword>
<dbReference type="AlphaFoldDB" id="A0A815GF33"/>
<dbReference type="EMBL" id="CAJNOQ010014233">
    <property type="protein sequence ID" value="CAF1337501.1"/>
    <property type="molecule type" value="Genomic_DNA"/>
</dbReference>
<feature type="region of interest" description="Disordered" evidence="1">
    <location>
        <begin position="1"/>
        <end position="46"/>
    </location>
</feature>
<dbReference type="Proteomes" id="UP000663829">
    <property type="component" value="Unassembled WGS sequence"/>
</dbReference>
<sequence>MGPRRGLELSENDTSDPRYKLSRGIDFEPFSPSRERGLGSPEHLDSTARNFSPGFAAYLKFEGSKSTPLQSLYRASEPSARVYFRVLAAPRERPFPSARPKEDLDQQAVSQSVMAEYDDALTILRNKLMALEVTLVDQLEETIQTFERNLSEMVSNFTESMRSNFSQLRELQAWYNETMMNLCISTVDRLMKGELEDEFPDETRELFADKDTITNACQSSDEVHRTKIDQREDEMFSRISNWQSTMIDNIHEDEEYKRNRKRIIEISRLIDYLRADIEDT</sequence>
<evidence type="ECO:0000256" key="1">
    <source>
        <dbReference type="SAM" id="MobiDB-lite"/>
    </source>
</evidence>
<dbReference type="Proteomes" id="UP000681722">
    <property type="component" value="Unassembled WGS sequence"/>
</dbReference>
<protein>
    <submittedName>
        <fullName evidence="2">Uncharacterized protein</fullName>
    </submittedName>
</protein>
<evidence type="ECO:0000313" key="4">
    <source>
        <dbReference type="Proteomes" id="UP000663829"/>
    </source>
</evidence>
<proteinExistence type="predicted"/>
<name>A0A815GF33_9BILA</name>
<gene>
    <name evidence="2" type="ORF">GPM918_LOCUS30264</name>
    <name evidence="3" type="ORF">SRO942_LOCUS30872</name>
</gene>
<feature type="compositionally biased region" description="Basic and acidic residues" evidence="1">
    <location>
        <begin position="15"/>
        <end position="26"/>
    </location>
</feature>
<accession>A0A815GF33</accession>
<dbReference type="EMBL" id="CAJOBC010056838">
    <property type="protein sequence ID" value="CAF4196013.1"/>
    <property type="molecule type" value="Genomic_DNA"/>
</dbReference>